<evidence type="ECO:0000313" key="2">
    <source>
        <dbReference type="EMBL" id="MFC3680300.1"/>
    </source>
</evidence>
<gene>
    <name evidence="2" type="ORF">ACFOMG_09345</name>
</gene>
<sequence>MSFKNLSKIIFIKAILLVTYGCSSINVNPNSKAVDCSLYKGNQIIKDSKHTSRLKTKDGRVFDVISFGRLENQTPLSIHYGRGCYLDLLNDVSHIERVDDKQQKVTLRNGSEILIGTYELDEKLKSPYSHQAWPLIIADEGNKGIKYAPKVIHPFKELERLDIRNKPLADDIHKVFVTQRDNEVDAIRKANEEYKRQVEAFRLAKIEQRKKEREQERIKQQELKKRNREIISNRSNIGIQICRNGMLTYKDTGYRNRQEPGQLIGFLEDVSPDKLRLKFSVHSHATPKGHLKYYASTIPQLGNFTAERGAVYWDKIQNWHPCGN</sequence>
<protein>
    <recommendedName>
        <fullName evidence="4">Lipoprotein</fullName>
    </recommendedName>
</protein>
<evidence type="ECO:0008006" key="4">
    <source>
        <dbReference type="Google" id="ProtNLM"/>
    </source>
</evidence>
<accession>A0ABV7VRX7</accession>
<feature type="coiled-coil region" evidence="1">
    <location>
        <begin position="184"/>
        <end position="226"/>
    </location>
</feature>
<dbReference type="Proteomes" id="UP001595722">
    <property type="component" value="Unassembled WGS sequence"/>
</dbReference>
<proteinExistence type="predicted"/>
<organism evidence="2 3">
    <name type="scientific">Bacterioplanoides pacificum</name>
    <dbReference type="NCBI Taxonomy" id="1171596"/>
    <lineage>
        <taxon>Bacteria</taxon>
        <taxon>Pseudomonadati</taxon>
        <taxon>Pseudomonadota</taxon>
        <taxon>Gammaproteobacteria</taxon>
        <taxon>Oceanospirillales</taxon>
        <taxon>Oceanospirillaceae</taxon>
        <taxon>Bacterioplanoides</taxon>
    </lineage>
</organism>
<keyword evidence="1" id="KW-0175">Coiled coil</keyword>
<keyword evidence="3" id="KW-1185">Reference proteome</keyword>
<name>A0ABV7VRX7_9GAMM</name>
<dbReference type="RefSeq" id="WP_376866221.1">
    <property type="nucleotide sequence ID" value="NZ_JBHRYB010000006.1"/>
</dbReference>
<evidence type="ECO:0000256" key="1">
    <source>
        <dbReference type="SAM" id="Coils"/>
    </source>
</evidence>
<reference evidence="3" key="1">
    <citation type="journal article" date="2019" name="Int. J. Syst. Evol. Microbiol.">
        <title>The Global Catalogue of Microorganisms (GCM) 10K type strain sequencing project: providing services to taxonomists for standard genome sequencing and annotation.</title>
        <authorList>
            <consortium name="The Broad Institute Genomics Platform"/>
            <consortium name="The Broad Institute Genome Sequencing Center for Infectious Disease"/>
            <person name="Wu L."/>
            <person name="Ma J."/>
        </authorList>
    </citation>
    <scope>NUCLEOTIDE SEQUENCE [LARGE SCALE GENOMIC DNA]</scope>
    <source>
        <strain evidence="3">KCTC 42424</strain>
    </source>
</reference>
<comment type="caution">
    <text evidence="2">The sequence shown here is derived from an EMBL/GenBank/DDBJ whole genome shotgun (WGS) entry which is preliminary data.</text>
</comment>
<dbReference type="EMBL" id="JBHRYB010000006">
    <property type="protein sequence ID" value="MFC3680300.1"/>
    <property type="molecule type" value="Genomic_DNA"/>
</dbReference>
<evidence type="ECO:0000313" key="3">
    <source>
        <dbReference type="Proteomes" id="UP001595722"/>
    </source>
</evidence>